<organism evidence="2 3">
    <name type="scientific">Aquatica leii</name>
    <dbReference type="NCBI Taxonomy" id="1421715"/>
    <lineage>
        <taxon>Eukaryota</taxon>
        <taxon>Metazoa</taxon>
        <taxon>Ecdysozoa</taxon>
        <taxon>Arthropoda</taxon>
        <taxon>Hexapoda</taxon>
        <taxon>Insecta</taxon>
        <taxon>Pterygota</taxon>
        <taxon>Neoptera</taxon>
        <taxon>Endopterygota</taxon>
        <taxon>Coleoptera</taxon>
        <taxon>Polyphaga</taxon>
        <taxon>Elateriformia</taxon>
        <taxon>Elateroidea</taxon>
        <taxon>Lampyridae</taxon>
        <taxon>Luciolinae</taxon>
        <taxon>Aquatica</taxon>
    </lineage>
</organism>
<evidence type="ECO:0000256" key="1">
    <source>
        <dbReference type="SAM" id="MobiDB-lite"/>
    </source>
</evidence>
<protein>
    <submittedName>
        <fullName evidence="2">Uncharacterized protein</fullName>
    </submittedName>
</protein>
<feature type="region of interest" description="Disordered" evidence="1">
    <location>
        <begin position="52"/>
        <end position="142"/>
    </location>
</feature>
<gene>
    <name evidence="2" type="ORF">RN001_004606</name>
</gene>
<feature type="compositionally biased region" description="Polar residues" evidence="1">
    <location>
        <begin position="216"/>
        <end position="231"/>
    </location>
</feature>
<proteinExistence type="predicted"/>
<reference evidence="3" key="1">
    <citation type="submission" date="2023-01" db="EMBL/GenBank/DDBJ databases">
        <title>Key to firefly adult light organ development and bioluminescence: homeobox transcription factors regulate luciferase expression and transportation to peroxisome.</title>
        <authorList>
            <person name="Fu X."/>
        </authorList>
    </citation>
    <scope>NUCLEOTIDE SEQUENCE [LARGE SCALE GENOMIC DNA]</scope>
</reference>
<accession>A0AAN7Q036</accession>
<feature type="compositionally biased region" description="Basic and acidic residues" evidence="1">
    <location>
        <begin position="90"/>
        <end position="142"/>
    </location>
</feature>
<feature type="compositionally biased region" description="Basic residues" evidence="1">
    <location>
        <begin position="75"/>
        <end position="86"/>
    </location>
</feature>
<dbReference type="EMBL" id="JARPUR010000002">
    <property type="protein sequence ID" value="KAK4881287.1"/>
    <property type="molecule type" value="Genomic_DNA"/>
</dbReference>
<dbReference type="Proteomes" id="UP001353858">
    <property type="component" value="Unassembled WGS sequence"/>
</dbReference>
<comment type="caution">
    <text evidence="2">The sequence shown here is derived from an EMBL/GenBank/DDBJ whole genome shotgun (WGS) entry which is preliminary data.</text>
</comment>
<name>A0AAN7Q036_9COLE</name>
<evidence type="ECO:0000313" key="2">
    <source>
        <dbReference type="EMBL" id="KAK4881287.1"/>
    </source>
</evidence>
<evidence type="ECO:0000313" key="3">
    <source>
        <dbReference type="Proteomes" id="UP001353858"/>
    </source>
</evidence>
<keyword evidence="3" id="KW-1185">Reference proteome</keyword>
<sequence length="393" mass="44791">MCPGKKDYCSRNKIIKQKQYLCDTLQNLHRFDPDILANEDSESEIPQTIELIEKPGPSRQETSESEIGQAWEKAGRRKKRKNKKAANKINIDKETGKGEQSVRENPKERRASRALRDKESRESSEEREPGNDIEQERHNAKMDVEDMDPEEREVERLMENYRIVMSLVPNNSSTITVDDRRQIRAAMHEIKLRTMLMIGVAKELRHKAKTSEKKMTTASTAVNPKRTTPGSYSAAVKTGQTENTGRTEEIQKSQRQQHKVSVTAKETGMTPEQVATVLREKIDPTTHKLAVRNFVTTKKGVITPLSLAPYALVAEEDSLSCRKPYVEPSIALPHQIEVQELDVGLHIGKPLTDFMKAQLLETHWSLPLNYQLPFSEKKINTEKVQRDICGDLI</sequence>
<feature type="region of interest" description="Disordered" evidence="1">
    <location>
        <begin position="207"/>
        <end position="268"/>
    </location>
</feature>
<dbReference type="AlphaFoldDB" id="A0AAN7Q036"/>